<reference evidence="1 2" key="1">
    <citation type="submission" date="2017-10" db="EMBL/GenBank/DDBJ databases">
        <title>Novel microbial diversity and functional potential in the marine mammal oral microbiome.</title>
        <authorList>
            <person name="Dudek N.K."/>
            <person name="Sun C.L."/>
            <person name="Burstein D."/>
            <person name="Kantor R.S."/>
            <person name="Aliaga Goltsman D.S."/>
            <person name="Bik E.M."/>
            <person name="Thomas B.C."/>
            <person name="Banfield J.F."/>
            <person name="Relman D.A."/>
        </authorList>
    </citation>
    <scope>NUCLEOTIDE SEQUENCE [LARGE SCALE GENOMIC DNA]</scope>
    <source>
        <strain evidence="1">DOLJORAL78_47_16</strain>
    </source>
</reference>
<proteinExistence type="predicted"/>
<comment type="caution">
    <text evidence="1">The sequence shown here is derived from an EMBL/GenBank/DDBJ whole genome shotgun (WGS) entry which is preliminary data.</text>
</comment>
<organism evidence="1 2">
    <name type="scientific">candidate division KSB3 bacterium</name>
    <dbReference type="NCBI Taxonomy" id="2044937"/>
    <lineage>
        <taxon>Bacteria</taxon>
        <taxon>candidate division KSB3</taxon>
    </lineage>
</organism>
<gene>
    <name evidence="1" type="ORF">CSA56_16405</name>
</gene>
<dbReference type="EMBL" id="PDSK01000117">
    <property type="protein sequence ID" value="PIE32189.1"/>
    <property type="molecule type" value="Genomic_DNA"/>
</dbReference>
<evidence type="ECO:0000313" key="1">
    <source>
        <dbReference type="EMBL" id="PIE32189.1"/>
    </source>
</evidence>
<accession>A0A2G6KBK1</accession>
<name>A0A2G6KBK1_9BACT</name>
<sequence>MGILFDEQQQVFHLQGGNISSTFNILKTKQLGHVCFGRQIRHSDHEAANLGYTPLNYEICVFEGEREFSLDYLPQESPDSLHTIATHSTPTPVR</sequence>
<dbReference type="AlphaFoldDB" id="A0A2G6KBK1"/>
<dbReference type="InterPro" id="IPR038417">
    <property type="entry name" value="Alpga-gal_N_sf"/>
</dbReference>
<dbReference type="Proteomes" id="UP000230821">
    <property type="component" value="Unassembled WGS sequence"/>
</dbReference>
<dbReference type="Gene3D" id="2.70.98.60">
    <property type="entry name" value="alpha-galactosidase from lactobacil brevis"/>
    <property type="match status" value="1"/>
</dbReference>
<protein>
    <submittedName>
        <fullName evidence="1">Uncharacterized protein</fullName>
    </submittedName>
</protein>
<evidence type="ECO:0000313" key="2">
    <source>
        <dbReference type="Proteomes" id="UP000230821"/>
    </source>
</evidence>